<name>A0A7S4KJK6_GUITH</name>
<evidence type="ECO:0000256" key="5">
    <source>
        <dbReference type="ARBA" id="ARBA00023136"/>
    </source>
</evidence>
<sequence length="741" mass="85438">MRAGEMLSELSTRFEQEFAKIDSDQDGEITFNEAKLLFQQLNIPYKNFVRVLQLMSRCNDGKRFKVSDFMTPDVKLYLLNCMKNCLPEFSTTLIDKKKEYQVNVSKIQEILAEEIERGARAPSFLLYLVLLVIYGVVVTLQLSPWNSASTRAAVLSYFADQTFTSSIATTLLTFHDIQSVQDLWKWQIDVFVNKFYIQSYYNGEPLSSLDANYLLEHIKKMGTFRVLQRRSRNGTCAVKMRFPAFESSCYGETWSDGLEGAVEKASFVGAVTGQTYKYTDAPWYDSGYLQTFSSNKDSAVAQLQTLQQDGWINASSRYWRLDFSAYSPDVSLFIYTKFQVELRTTGEMLPSAEVESRRLHYYRTSTDFVRLAFECLLLLCNLAFALRQVVLLRTRKERIQAILLVRPITLLAISQGLLLVTCIGLWIRIIVKGESMANSLQVDQQGISWKGGSMFTLYDISSTFKAYFALHACNFIVAMMILLDLLRFNPSMEMVIATLSAELRVMVAFFFVMVLFVVTIAVDGMMLFSRSSPLFSNLRASINSLLSLLHGHRTAKELVNISPTSLYSLYLPLILCFFFFLVPLFIAVLYHRLLKLRTKVEEARRKKGGRMNDSLIGQLLLGIQLWLPRRWASRRVGLAREFLEEVDKWPRMSHMMFEELMERLDRKLSEAELSSLVDECDAYENDCKDFNVDPAEVREKDKQETEELYEDIARKMDSLLQDNKLAYQRLSFMQEVMGYQE</sequence>
<dbReference type="SUPFAM" id="SSF47473">
    <property type="entry name" value="EF-hand"/>
    <property type="match status" value="1"/>
</dbReference>
<dbReference type="EMBL" id="HBKN01017639">
    <property type="protein sequence ID" value="CAE2296877.1"/>
    <property type="molecule type" value="Transcribed_RNA"/>
</dbReference>
<dbReference type="PANTHER" id="PTHR10877:SF183">
    <property type="entry name" value="AT14535P-RELATED"/>
    <property type="match status" value="1"/>
</dbReference>
<evidence type="ECO:0000256" key="3">
    <source>
        <dbReference type="ARBA" id="ARBA00022692"/>
    </source>
</evidence>
<comment type="similarity">
    <text evidence="2">Belongs to the polycystin family.</text>
</comment>
<dbReference type="AlphaFoldDB" id="A0A7S4KJK6"/>
<keyword evidence="6" id="KW-0175">Coiled coil</keyword>
<feature type="transmembrane region" description="Helical" evidence="7">
    <location>
        <begin position="408"/>
        <end position="431"/>
    </location>
</feature>
<dbReference type="InterPro" id="IPR002048">
    <property type="entry name" value="EF_hand_dom"/>
</dbReference>
<dbReference type="Pfam" id="PF20519">
    <property type="entry name" value="Polycystin_dom"/>
    <property type="match status" value="1"/>
</dbReference>
<dbReference type="Gene3D" id="1.10.287.70">
    <property type="match status" value="1"/>
</dbReference>
<feature type="transmembrane region" description="Helical" evidence="7">
    <location>
        <begin position="569"/>
        <end position="590"/>
    </location>
</feature>
<feature type="coiled-coil region" evidence="6">
    <location>
        <begin position="666"/>
        <end position="722"/>
    </location>
</feature>
<feature type="transmembrane region" description="Helical" evidence="7">
    <location>
        <begin position="124"/>
        <end position="142"/>
    </location>
</feature>
<proteinExistence type="inferred from homology"/>
<evidence type="ECO:0000256" key="1">
    <source>
        <dbReference type="ARBA" id="ARBA00004141"/>
    </source>
</evidence>
<accession>A0A7S4KJK6</accession>
<gene>
    <name evidence="9" type="ORF">GTHE00462_LOCUS13903</name>
</gene>
<dbReference type="InterPro" id="IPR046791">
    <property type="entry name" value="Polycystin_dom"/>
</dbReference>
<evidence type="ECO:0000256" key="6">
    <source>
        <dbReference type="SAM" id="Coils"/>
    </source>
</evidence>
<dbReference type="PANTHER" id="PTHR10877">
    <property type="entry name" value="POLYCYSTIN FAMILY MEMBER"/>
    <property type="match status" value="1"/>
</dbReference>
<dbReference type="InterPro" id="IPR013122">
    <property type="entry name" value="PKD1_2_channel"/>
</dbReference>
<comment type="subcellular location">
    <subcellularLocation>
        <location evidence="1">Membrane</location>
        <topology evidence="1">Multi-pass membrane protein</topology>
    </subcellularLocation>
</comment>
<evidence type="ECO:0000256" key="4">
    <source>
        <dbReference type="ARBA" id="ARBA00022989"/>
    </source>
</evidence>
<feature type="transmembrane region" description="Helical" evidence="7">
    <location>
        <begin position="507"/>
        <end position="528"/>
    </location>
</feature>
<keyword evidence="4 7" id="KW-1133">Transmembrane helix</keyword>
<evidence type="ECO:0000256" key="7">
    <source>
        <dbReference type="SAM" id="Phobius"/>
    </source>
</evidence>
<dbReference type="InterPro" id="IPR011992">
    <property type="entry name" value="EF-hand-dom_pair"/>
</dbReference>
<evidence type="ECO:0000313" key="9">
    <source>
        <dbReference type="EMBL" id="CAE2296877.1"/>
    </source>
</evidence>
<dbReference type="GO" id="GO:0005509">
    <property type="term" value="F:calcium ion binding"/>
    <property type="evidence" value="ECO:0007669"/>
    <property type="project" value="InterPro"/>
</dbReference>
<protein>
    <recommendedName>
        <fullName evidence="8">EF-hand domain-containing protein</fullName>
    </recommendedName>
</protein>
<feature type="transmembrane region" description="Helical" evidence="7">
    <location>
        <begin position="368"/>
        <end position="387"/>
    </location>
</feature>
<dbReference type="PROSITE" id="PS50222">
    <property type="entry name" value="EF_HAND_2"/>
    <property type="match status" value="1"/>
</dbReference>
<organism evidence="9">
    <name type="scientific">Guillardia theta</name>
    <name type="common">Cryptophyte</name>
    <name type="synonym">Cryptomonas phi</name>
    <dbReference type="NCBI Taxonomy" id="55529"/>
    <lineage>
        <taxon>Eukaryota</taxon>
        <taxon>Cryptophyceae</taxon>
        <taxon>Pyrenomonadales</taxon>
        <taxon>Geminigeraceae</taxon>
        <taxon>Guillardia</taxon>
    </lineage>
</organism>
<keyword evidence="5 7" id="KW-0472">Membrane</keyword>
<keyword evidence="3 7" id="KW-0812">Transmembrane</keyword>
<reference evidence="9" key="1">
    <citation type="submission" date="2021-01" db="EMBL/GenBank/DDBJ databases">
        <authorList>
            <person name="Corre E."/>
            <person name="Pelletier E."/>
            <person name="Niang G."/>
            <person name="Scheremetjew M."/>
            <person name="Finn R."/>
            <person name="Kale V."/>
            <person name="Holt S."/>
            <person name="Cochrane G."/>
            <person name="Meng A."/>
            <person name="Brown T."/>
            <person name="Cohen L."/>
        </authorList>
    </citation>
    <scope>NUCLEOTIDE SEQUENCE</scope>
    <source>
        <strain evidence="9">CCMP 2712</strain>
    </source>
</reference>
<evidence type="ECO:0000256" key="2">
    <source>
        <dbReference type="ARBA" id="ARBA00007200"/>
    </source>
</evidence>
<evidence type="ECO:0000259" key="8">
    <source>
        <dbReference type="PROSITE" id="PS50222"/>
    </source>
</evidence>
<dbReference type="InterPro" id="IPR051223">
    <property type="entry name" value="Polycystin"/>
</dbReference>
<feature type="domain" description="EF-hand" evidence="8">
    <location>
        <begin position="9"/>
        <end position="44"/>
    </location>
</feature>
<dbReference type="Pfam" id="PF08016">
    <property type="entry name" value="PKD_channel"/>
    <property type="match status" value="1"/>
</dbReference>
<dbReference type="GO" id="GO:0016020">
    <property type="term" value="C:membrane"/>
    <property type="evidence" value="ECO:0007669"/>
    <property type="project" value="UniProtKB-SubCell"/>
</dbReference>
<feature type="transmembrane region" description="Helical" evidence="7">
    <location>
        <begin position="466"/>
        <end position="486"/>
    </location>
</feature>